<dbReference type="GO" id="GO:0006631">
    <property type="term" value="P:fatty acid metabolic process"/>
    <property type="evidence" value="ECO:0007669"/>
    <property type="project" value="TreeGrafter"/>
</dbReference>
<evidence type="ECO:0000313" key="2">
    <source>
        <dbReference type="EMBL" id="KRN05550.1"/>
    </source>
</evidence>
<accession>A0A023CVL8</accession>
<protein>
    <recommendedName>
        <fullName evidence="1">BAAT/Acyl-CoA thioester hydrolase C-terminal domain-containing protein</fullName>
    </recommendedName>
</protein>
<dbReference type="PANTHER" id="PTHR10824:SF4">
    <property type="entry name" value="ACYL-COENZYME A THIOESTERASE 1-LIKE"/>
    <property type="match status" value="1"/>
</dbReference>
<reference evidence="2 3" key="1">
    <citation type="journal article" date="2015" name="Genome Announc.">
        <title>Expanding the biotechnology potential of lactobacilli through comparative genomics of 213 strains and associated genera.</title>
        <authorList>
            <person name="Sun Z."/>
            <person name="Harris H.M."/>
            <person name="McCann A."/>
            <person name="Guo C."/>
            <person name="Argimon S."/>
            <person name="Zhang W."/>
            <person name="Yang X."/>
            <person name="Jeffery I.B."/>
            <person name="Cooney J.C."/>
            <person name="Kagawa T.F."/>
            <person name="Liu W."/>
            <person name="Song Y."/>
            <person name="Salvetti E."/>
            <person name="Wrobel A."/>
            <person name="Rasinkangas P."/>
            <person name="Parkhill J."/>
            <person name="Rea M.C."/>
            <person name="O'Sullivan O."/>
            <person name="Ritari J."/>
            <person name="Douillard F.P."/>
            <person name="Paul Ross R."/>
            <person name="Yang R."/>
            <person name="Briner A.E."/>
            <person name="Felis G.E."/>
            <person name="de Vos W.M."/>
            <person name="Barrangou R."/>
            <person name="Klaenhammer T.R."/>
            <person name="Caufield P.W."/>
            <person name="Cui Y."/>
            <person name="Zhang H."/>
            <person name="O'Toole P.W."/>
        </authorList>
    </citation>
    <scope>NUCLEOTIDE SEQUENCE [LARGE SCALE GENOMIC DNA]</scope>
    <source>
        <strain evidence="2 3">DSM 21376</strain>
    </source>
</reference>
<dbReference type="GO" id="GO:0006637">
    <property type="term" value="P:acyl-CoA metabolic process"/>
    <property type="evidence" value="ECO:0007669"/>
    <property type="project" value="TreeGrafter"/>
</dbReference>
<dbReference type="InterPro" id="IPR029058">
    <property type="entry name" value="AB_hydrolase_fold"/>
</dbReference>
<gene>
    <name evidence="2" type="ORF">FD15_GL002112</name>
</gene>
<dbReference type="InterPro" id="IPR014940">
    <property type="entry name" value="BAAT_C"/>
</dbReference>
<evidence type="ECO:0000313" key="3">
    <source>
        <dbReference type="Proteomes" id="UP000050961"/>
    </source>
</evidence>
<keyword evidence="3" id="KW-1185">Reference proteome</keyword>
<dbReference type="Gene3D" id="3.40.50.1820">
    <property type="entry name" value="alpha/beta hydrolase"/>
    <property type="match status" value="1"/>
</dbReference>
<dbReference type="EMBL" id="AYZF01000017">
    <property type="protein sequence ID" value="KRN05550.1"/>
    <property type="molecule type" value="Genomic_DNA"/>
</dbReference>
<dbReference type="RefSeq" id="WP_034987122.1">
    <property type="nucleotide sequence ID" value="NZ_AYZF01000017.1"/>
</dbReference>
<dbReference type="OrthoDB" id="8922993at2"/>
<proteinExistence type="predicted"/>
<dbReference type="Proteomes" id="UP000050961">
    <property type="component" value="Unassembled WGS sequence"/>
</dbReference>
<dbReference type="SUPFAM" id="SSF53474">
    <property type="entry name" value="alpha/beta-Hydrolases"/>
    <property type="match status" value="1"/>
</dbReference>
<evidence type="ECO:0000259" key="1">
    <source>
        <dbReference type="Pfam" id="PF08840"/>
    </source>
</evidence>
<organism evidence="2 3">
    <name type="scientific">Liquorilactobacillus sucicola DSM 21376 = JCM 15457</name>
    <dbReference type="NCBI Taxonomy" id="1423806"/>
    <lineage>
        <taxon>Bacteria</taxon>
        <taxon>Bacillati</taxon>
        <taxon>Bacillota</taxon>
        <taxon>Bacilli</taxon>
        <taxon>Lactobacillales</taxon>
        <taxon>Lactobacillaceae</taxon>
        <taxon>Liquorilactobacillus</taxon>
    </lineage>
</organism>
<dbReference type="STRING" id="1423806.FD15_GL002112"/>
<dbReference type="Pfam" id="PF08840">
    <property type="entry name" value="BAAT_C"/>
    <property type="match status" value="1"/>
</dbReference>
<sequence>MSIELNVKQHGFSGFYFPVDSSIEKKAVIVLGGSDGTVAVPKNIGALLSDRGIPALGVCFWNRPGLPQKLVRVPVEYIESAVKWLQNKGFEKIAIYGISKGAELALLAASLIPDITCVIALSPSHCVYAGLGINDKGKKDLFNVSSFTWRGNPLPFVRGKKQIGGILWRFITQQQLNTCFIYKKALKSTTDDAVIKVENIKGPILLFSASEDATWPSQYSCEQIKKRLQTKKFAYPVKHVNYPHASHVLIPIANPHTLSKLRIYKVERKHPVQCNQSRSDAFEKSMEWLTSWGPAYSH</sequence>
<dbReference type="PATRIC" id="fig|1423806.3.peg.2153"/>
<dbReference type="eggNOG" id="COG1073">
    <property type="taxonomic scope" value="Bacteria"/>
</dbReference>
<comment type="caution">
    <text evidence="2">The sequence shown here is derived from an EMBL/GenBank/DDBJ whole genome shotgun (WGS) entry which is preliminary data.</text>
</comment>
<feature type="domain" description="BAAT/Acyl-CoA thioester hydrolase C-terminal" evidence="1">
    <location>
        <begin position="73"/>
        <end position="262"/>
    </location>
</feature>
<name>A0A023CVL8_9LACO</name>
<dbReference type="PANTHER" id="PTHR10824">
    <property type="entry name" value="ACYL-COENZYME A THIOESTERASE-RELATED"/>
    <property type="match status" value="1"/>
</dbReference>
<dbReference type="GO" id="GO:0047617">
    <property type="term" value="F:fatty acyl-CoA hydrolase activity"/>
    <property type="evidence" value="ECO:0007669"/>
    <property type="project" value="TreeGrafter"/>
</dbReference>
<dbReference type="AlphaFoldDB" id="A0A023CVL8"/>